<dbReference type="OrthoDB" id="6265027at2"/>
<evidence type="ECO:0000256" key="2">
    <source>
        <dbReference type="SAM" id="SignalP"/>
    </source>
</evidence>
<sequence length="192" mass="20115">MKTLQKTLLALVAGSLMTAGAQAAITYGNGMTAQPYIGAKIGQYDLDDADDEALSYGVYGGAKFTPNFGIEAEYLTTSDEDFAPGSEYSADVYGLYGTYDYTFPGSQMYAKGRLGVAKNKVDVDAKNVAGQVASYNGKHSDTGIAGGLGLGYNIAPNAAVELAYDWYPKVENVGSKGDLDASGITLGANFKF</sequence>
<feature type="domain" description="Outer membrane protein beta-barrel" evidence="3">
    <location>
        <begin position="10"/>
        <end position="192"/>
    </location>
</feature>
<feature type="chain" id="PRO_5032608518" evidence="2">
    <location>
        <begin position="24"/>
        <end position="192"/>
    </location>
</feature>
<dbReference type="InterPro" id="IPR011250">
    <property type="entry name" value="OMP/PagP_B-barrel"/>
</dbReference>
<reference evidence="4 5" key="1">
    <citation type="journal article" date="2019" name="PLoS ONE">
        <title>Pup mortality in New Zealand sea lions (Phocarctos hookeri) at Enderby Island, Auckland Islands, 2013-18.</title>
        <authorList>
            <person name="Michael S.A."/>
            <person name="Hayman D.T.S."/>
            <person name="Gray R."/>
            <person name="Zhang J."/>
            <person name="Rogers L."/>
            <person name="Roe W.D."/>
        </authorList>
    </citation>
    <scope>NUCLEOTIDE SEQUENCE [LARGE SCALE GENOMIC DNA]</scope>
    <source>
        <strain evidence="4 5">SM868</strain>
    </source>
</reference>
<organism evidence="4 5">
    <name type="scientific">Psychrobacter sanguinis</name>
    <dbReference type="NCBI Taxonomy" id="861445"/>
    <lineage>
        <taxon>Bacteria</taxon>
        <taxon>Pseudomonadati</taxon>
        <taxon>Pseudomonadota</taxon>
        <taxon>Gammaproteobacteria</taxon>
        <taxon>Moraxellales</taxon>
        <taxon>Moraxellaceae</taxon>
        <taxon>Psychrobacter</taxon>
    </lineage>
</organism>
<dbReference type="AlphaFoldDB" id="A0A844M0R0"/>
<protein>
    <submittedName>
        <fullName evidence="4">Outer membrane beta-barrel protein</fullName>
    </submittedName>
</protein>
<proteinExistence type="predicted"/>
<dbReference type="Proteomes" id="UP000442109">
    <property type="component" value="Unassembled WGS sequence"/>
</dbReference>
<dbReference type="EMBL" id="WFKQ01000005">
    <property type="protein sequence ID" value="MUG32526.1"/>
    <property type="molecule type" value="Genomic_DNA"/>
</dbReference>
<evidence type="ECO:0000313" key="5">
    <source>
        <dbReference type="Proteomes" id="UP000442109"/>
    </source>
</evidence>
<dbReference type="InterPro" id="IPR027385">
    <property type="entry name" value="Beta-barrel_OMP"/>
</dbReference>
<gene>
    <name evidence="4" type="ORF">GB996_06920</name>
</gene>
<evidence type="ECO:0000259" key="3">
    <source>
        <dbReference type="Pfam" id="PF13505"/>
    </source>
</evidence>
<evidence type="ECO:0000313" key="4">
    <source>
        <dbReference type="EMBL" id="MUG32526.1"/>
    </source>
</evidence>
<keyword evidence="5" id="KW-1185">Reference proteome</keyword>
<dbReference type="Gene3D" id="2.40.160.20">
    <property type="match status" value="1"/>
</dbReference>
<dbReference type="RefSeq" id="WP_011961579.1">
    <property type="nucleotide sequence ID" value="NZ_WFKQ01000005.1"/>
</dbReference>
<accession>A0A844M0R0</accession>
<name>A0A844M0R0_9GAMM</name>
<dbReference type="SUPFAM" id="SSF56925">
    <property type="entry name" value="OMPA-like"/>
    <property type="match status" value="1"/>
</dbReference>
<keyword evidence="1 2" id="KW-0732">Signal</keyword>
<feature type="signal peptide" evidence="2">
    <location>
        <begin position="1"/>
        <end position="23"/>
    </location>
</feature>
<evidence type="ECO:0000256" key="1">
    <source>
        <dbReference type="ARBA" id="ARBA00022729"/>
    </source>
</evidence>
<comment type="caution">
    <text evidence="4">The sequence shown here is derived from an EMBL/GenBank/DDBJ whole genome shotgun (WGS) entry which is preliminary data.</text>
</comment>
<dbReference type="Pfam" id="PF13505">
    <property type="entry name" value="OMP_b-brl"/>
    <property type="match status" value="1"/>
</dbReference>